<evidence type="ECO:0000259" key="7">
    <source>
        <dbReference type="Pfam" id="PF00501"/>
    </source>
</evidence>
<keyword evidence="6" id="KW-0460">Magnesium</keyword>
<comment type="caution">
    <text evidence="6">Lacks conserved residue(s) required for the propagation of feature annotation.</text>
</comment>
<protein>
    <recommendedName>
        <fullName evidence="6">Acetyl-coenzyme A synthetase</fullName>
        <shortName evidence="6">AcCoA synthetase</shortName>
        <shortName evidence="6">Acs</shortName>
        <ecNumber evidence="6">6.2.1.1</ecNumber>
    </recommendedName>
    <alternativeName>
        <fullName evidence="6">Acetate--CoA ligase</fullName>
    </alternativeName>
    <alternativeName>
        <fullName evidence="6">Acyl-activating enzyme</fullName>
    </alternativeName>
</protein>
<dbReference type="InterPro" id="IPR032387">
    <property type="entry name" value="ACAS_N"/>
</dbReference>
<comment type="PTM">
    <text evidence="6">Acetylated. Deacetylation by the SIR2-homolog deacetylase activates the enzyme.</text>
</comment>
<keyword evidence="2 6" id="KW-0436">Ligase</keyword>
<keyword evidence="4 6" id="KW-0067">ATP-binding</keyword>
<dbReference type="PROSITE" id="PS00455">
    <property type="entry name" value="AMP_BINDING"/>
    <property type="match status" value="1"/>
</dbReference>
<dbReference type="InterPro" id="IPR045851">
    <property type="entry name" value="AMP-bd_C_sf"/>
</dbReference>
<comment type="catalytic activity">
    <reaction evidence="6">
        <text>acetate + ATP + CoA = acetyl-CoA + AMP + diphosphate</text>
        <dbReference type="Rhea" id="RHEA:23176"/>
        <dbReference type="ChEBI" id="CHEBI:30089"/>
        <dbReference type="ChEBI" id="CHEBI:30616"/>
        <dbReference type="ChEBI" id="CHEBI:33019"/>
        <dbReference type="ChEBI" id="CHEBI:57287"/>
        <dbReference type="ChEBI" id="CHEBI:57288"/>
        <dbReference type="ChEBI" id="CHEBI:456215"/>
        <dbReference type="EC" id="6.2.1.1"/>
    </reaction>
</comment>
<feature type="binding site" evidence="6">
    <location>
        <position position="554"/>
    </location>
    <ligand>
        <name>Mg(2+)</name>
        <dbReference type="ChEBI" id="CHEBI:18420"/>
    </ligand>
</feature>
<dbReference type="Pfam" id="PF16177">
    <property type="entry name" value="ACAS_N"/>
    <property type="match status" value="1"/>
</dbReference>
<dbReference type="EC" id="6.2.1.1" evidence="6"/>
<feature type="binding site" evidence="6">
    <location>
        <position position="538"/>
    </location>
    <ligand>
        <name>ATP</name>
        <dbReference type="ChEBI" id="CHEBI:30616"/>
    </ligand>
</feature>
<evidence type="ECO:0000259" key="8">
    <source>
        <dbReference type="Pfam" id="PF13193"/>
    </source>
</evidence>
<dbReference type="SUPFAM" id="SSF56801">
    <property type="entry name" value="Acetyl-CoA synthetase-like"/>
    <property type="match status" value="1"/>
</dbReference>
<proteinExistence type="inferred from homology"/>
<dbReference type="Gene3D" id="3.40.50.12780">
    <property type="entry name" value="N-terminal domain of ligase-like"/>
    <property type="match status" value="1"/>
</dbReference>
<dbReference type="InterPro" id="IPR011904">
    <property type="entry name" value="Ac_CoA_lig"/>
</dbReference>
<dbReference type="PANTHER" id="PTHR24095:SF14">
    <property type="entry name" value="ACETYL-COENZYME A SYNTHETASE 1"/>
    <property type="match status" value="1"/>
</dbReference>
<comment type="caution">
    <text evidence="10">The sequence shown here is derived from an EMBL/GenBank/DDBJ whole genome shotgun (WGS) entry which is preliminary data.</text>
</comment>
<feature type="domain" description="AMP-dependent synthetase/ligase" evidence="7">
    <location>
        <begin position="96"/>
        <end position="482"/>
    </location>
</feature>
<sequence length="656" mass="73000">MSQPTIESILKEKRQFPPSSEFAQNAQIKSLDEYRQLYEKAKADPEGFWAELAEKELDWFEKWNQILDWQPPFAKWFVGGKINISYNCLDRHLTTWRKNKAALIWEGEPGDSRTLTYSQLHREVCQMANVLKQLGVQKGDRVGIYMPMIPEAAIALLACARIGAPHTVIFGGFSAEALKDRLVDAEAKLVITADGGWRKDAIVPLKPQVDKALADNAVPSVDNVLVVQRTKQDVHMEPGRDCWWHDLQAEASANCPAEPMDSEDMLFILYTSGTTGKPKGVVHSTAGYNLYTHMTLKWAFDLQETDVYWCTADVGWITGHSYIVYGPLSNGATTVMYEGAPRASNPGCLWDVVEKYGVTIFYTAPTAIRAFIKLGEQHPNARDLSSLRILGTVGEPINPEAWMWYHRIIGNEQCPIVDTWWQTETGGFMLTPLPGAIPTKPGSATLPFPGILADVVDMDGNSVADNEGGYLVVRHPWPSMMRTVYGDPDRFRRTYWEHIAPKDGKYLYFAGDGARKDEDGYFWVMGRVDDVVNVSGHRLGTMEVESALVSHASVAEAAVVSKPDEIKGEEIVAFVTLEGTHTASEELKAELKQHVVGEIGAIARPGEIRFTDALPKTRSGKIMRRLLRSLAGGQEIAGDTSTLEDRTVLDKLRNDA</sequence>
<dbReference type="PANTHER" id="PTHR24095">
    <property type="entry name" value="ACETYL-COENZYME A SYNTHETASE"/>
    <property type="match status" value="1"/>
</dbReference>
<evidence type="ECO:0000256" key="3">
    <source>
        <dbReference type="ARBA" id="ARBA00022741"/>
    </source>
</evidence>
<dbReference type="Proteomes" id="UP001232992">
    <property type="component" value="Unassembled WGS sequence"/>
</dbReference>
<feature type="binding site" evidence="6">
    <location>
        <begin position="418"/>
        <end position="423"/>
    </location>
    <ligand>
        <name>ATP</name>
        <dbReference type="ChEBI" id="CHEBI:30616"/>
    </ligand>
</feature>
<evidence type="ECO:0000256" key="5">
    <source>
        <dbReference type="ARBA" id="ARBA00022990"/>
    </source>
</evidence>
<evidence type="ECO:0000313" key="10">
    <source>
        <dbReference type="EMBL" id="MDJ1182547.1"/>
    </source>
</evidence>
<dbReference type="InterPro" id="IPR020845">
    <property type="entry name" value="AMP-binding_CS"/>
</dbReference>
<dbReference type="GO" id="GO:0003987">
    <property type="term" value="F:acetate-CoA ligase activity"/>
    <property type="evidence" value="ECO:0007669"/>
    <property type="project" value="UniProtKB-EC"/>
</dbReference>
<dbReference type="InterPro" id="IPR000873">
    <property type="entry name" value="AMP-dep_synth/lig_dom"/>
</dbReference>
<dbReference type="NCBIfam" id="NF001208">
    <property type="entry name" value="PRK00174.1"/>
    <property type="match status" value="1"/>
</dbReference>
<dbReference type="Pfam" id="PF13193">
    <property type="entry name" value="AMP-binding_C"/>
    <property type="match status" value="1"/>
</dbReference>
<keyword evidence="5 6" id="KW-0007">Acetylation</keyword>
<feature type="binding site" evidence="6">
    <location>
        <position position="551"/>
    </location>
    <ligand>
        <name>Mg(2+)</name>
        <dbReference type="ChEBI" id="CHEBI:18420"/>
    </ligand>
</feature>
<dbReference type="Pfam" id="PF00501">
    <property type="entry name" value="AMP-binding"/>
    <property type="match status" value="1"/>
</dbReference>
<dbReference type="EMBL" id="JAQOSQ010000003">
    <property type="protein sequence ID" value="MDJ1182547.1"/>
    <property type="molecule type" value="Genomic_DNA"/>
</dbReference>
<evidence type="ECO:0000256" key="6">
    <source>
        <dbReference type="HAMAP-Rule" id="MF_01123"/>
    </source>
</evidence>
<feature type="domain" description="AMP-binding enzyme C-terminal" evidence="8">
    <location>
        <begin position="543"/>
        <end position="621"/>
    </location>
</feature>
<feature type="modified residue" description="N6-acetyllysine" evidence="6">
    <location>
        <position position="621"/>
    </location>
</feature>
<evidence type="ECO:0000256" key="1">
    <source>
        <dbReference type="ARBA" id="ARBA00006432"/>
    </source>
</evidence>
<feature type="binding site" evidence="6">
    <location>
        <position position="318"/>
    </location>
    <ligand>
        <name>CoA</name>
        <dbReference type="ChEBI" id="CHEBI:57287"/>
    </ligand>
</feature>
<reference evidence="10 11" key="1">
    <citation type="submission" date="2023-01" db="EMBL/GenBank/DDBJ databases">
        <title>Novel diversity within Roseofilum (Cyanobacteria; Desertifilaceae) from marine benthic mats with descriptions of four novel species.</title>
        <authorList>
            <person name="Wang Y."/>
            <person name="Berthold D.E."/>
            <person name="Hu J."/>
            <person name="Lefler F.W."/>
            <person name="Laughinghouse H.D. IV."/>
        </authorList>
    </citation>
    <scope>NUCLEOTIDE SEQUENCE [LARGE SCALE GENOMIC DNA]</scope>
    <source>
        <strain evidence="10 11">BLCC-M143</strain>
    </source>
</reference>
<dbReference type="HAMAP" id="MF_01123">
    <property type="entry name" value="Ac_CoA_synth"/>
    <property type="match status" value="1"/>
</dbReference>
<comment type="similarity">
    <text evidence="1 6">Belongs to the ATP-dependent AMP-binding enzyme family.</text>
</comment>
<evidence type="ECO:0000256" key="4">
    <source>
        <dbReference type="ARBA" id="ARBA00022840"/>
    </source>
</evidence>
<name>A0ABT7BTN5_9CYAN</name>
<comment type="cofactor">
    <cofactor evidence="6">
        <name>Mg(2+)</name>
        <dbReference type="ChEBI" id="CHEBI:18420"/>
    </cofactor>
</comment>
<evidence type="ECO:0000259" key="9">
    <source>
        <dbReference type="Pfam" id="PF16177"/>
    </source>
</evidence>
<comment type="function">
    <text evidence="6">Catalyzes the conversion of acetate into acetyl-CoA (AcCoA), an essential intermediate at the junction of anabolic and catabolic pathways. AcsA undergoes a two-step reaction. In the first half reaction, AcsA combines acetate with ATP to form acetyl-adenylate (AcAMP) intermediate. In the second half reaction, it can then transfer the acetyl group from AcAMP to the sulfhydryl group of CoA, forming the product AcCoA.</text>
</comment>
<keyword evidence="11" id="KW-1185">Reference proteome</keyword>
<dbReference type="CDD" id="cd05966">
    <property type="entry name" value="ACS"/>
    <property type="match status" value="1"/>
</dbReference>
<organism evidence="10 11">
    <name type="scientific">Roseofilum casamattae BLCC-M143</name>
    <dbReference type="NCBI Taxonomy" id="3022442"/>
    <lineage>
        <taxon>Bacteria</taxon>
        <taxon>Bacillati</taxon>
        <taxon>Cyanobacteriota</taxon>
        <taxon>Cyanophyceae</taxon>
        <taxon>Desertifilales</taxon>
        <taxon>Desertifilaceae</taxon>
        <taxon>Roseofilum</taxon>
        <taxon>Roseofilum casamattae</taxon>
    </lineage>
</organism>
<evidence type="ECO:0000313" key="11">
    <source>
        <dbReference type="Proteomes" id="UP001232992"/>
    </source>
</evidence>
<keyword evidence="3 6" id="KW-0547">Nucleotide-binding</keyword>
<dbReference type="Gene3D" id="3.30.300.30">
    <property type="match status" value="1"/>
</dbReference>
<feature type="binding site" evidence="6">
    <location>
        <begin position="198"/>
        <end position="201"/>
    </location>
    <ligand>
        <name>CoA</name>
        <dbReference type="ChEBI" id="CHEBI:57287"/>
    </ligand>
</feature>
<evidence type="ECO:0000256" key="2">
    <source>
        <dbReference type="ARBA" id="ARBA00022598"/>
    </source>
</evidence>
<feature type="binding site" evidence="6">
    <location>
        <begin position="394"/>
        <end position="396"/>
    </location>
    <ligand>
        <name>ATP</name>
        <dbReference type="ChEBI" id="CHEBI:30616"/>
    </ligand>
</feature>
<dbReference type="NCBIfam" id="TIGR02188">
    <property type="entry name" value="Ac_CoA_lig_AcsA"/>
    <property type="match status" value="1"/>
</dbReference>
<gene>
    <name evidence="10" type="primary">acs</name>
    <name evidence="6" type="synonym">acsA</name>
    <name evidence="10" type="ORF">PMH09_05005</name>
</gene>
<dbReference type="RefSeq" id="WP_283757199.1">
    <property type="nucleotide sequence ID" value="NZ_JAQOSQ010000003.1"/>
</dbReference>
<keyword evidence="6" id="KW-0479">Metal-binding</keyword>
<dbReference type="InterPro" id="IPR025110">
    <property type="entry name" value="AMP-bd_C"/>
</dbReference>
<feature type="binding site" evidence="6">
    <location>
        <position position="527"/>
    </location>
    <ligand>
        <name>ATP</name>
        <dbReference type="ChEBI" id="CHEBI:30616"/>
    </ligand>
</feature>
<dbReference type="InterPro" id="IPR042099">
    <property type="entry name" value="ANL_N_sf"/>
</dbReference>
<feature type="binding site" evidence="6">
    <location>
        <position position="535"/>
    </location>
    <ligand>
        <name>CoA</name>
        <dbReference type="ChEBI" id="CHEBI:57287"/>
    </ligand>
</feature>
<accession>A0ABT7BTN5</accession>
<feature type="binding site" evidence="6">
    <location>
        <position position="512"/>
    </location>
    <ligand>
        <name>ATP</name>
        <dbReference type="ChEBI" id="CHEBI:30616"/>
    </ligand>
</feature>
<feature type="domain" description="Acetyl-coenzyme A synthetase N-terminal" evidence="9">
    <location>
        <begin position="34"/>
        <end position="88"/>
    </location>
</feature>
<feature type="binding site" evidence="6">
    <location>
        <position position="549"/>
    </location>
    <ligand>
        <name>Mg(2+)</name>
        <dbReference type="ChEBI" id="CHEBI:18420"/>
    </ligand>
</feature>